<evidence type="ECO:0000313" key="1">
    <source>
        <dbReference type="EMBL" id="WBA44357.1"/>
    </source>
</evidence>
<evidence type="ECO:0000313" key="2">
    <source>
        <dbReference type="Proteomes" id="UP001211005"/>
    </source>
</evidence>
<gene>
    <name evidence="1" type="ORF">O3303_21360</name>
</gene>
<dbReference type="EMBL" id="CP114769">
    <property type="protein sequence ID" value="WBA44357.1"/>
    <property type="molecule type" value="Genomic_DNA"/>
</dbReference>
<dbReference type="RefSeq" id="WP_269562375.1">
    <property type="nucleotide sequence ID" value="NZ_CP114769.1"/>
</dbReference>
<keyword evidence="1" id="KW-0614">Plasmid</keyword>
<geneLocation type="plasmid" evidence="1 2">
    <name>unnamed2</name>
</geneLocation>
<proteinExistence type="predicted"/>
<name>A0ABY7LVE7_9BACT</name>
<dbReference type="Proteomes" id="UP001211005">
    <property type="component" value="Plasmid unnamed2"/>
</dbReference>
<reference evidence="1 2" key="1">
    <citation type="submission" date="2022-12" db="EMBL/GenBank/DDBJ databases">
        <title>Hymenobacter canadensis sp. nov. isolated from lake water of the Cambridge Bay, Canada.</title>
        <authorList>
            <person name="Kim W.H."/>
            <person name="Lee Y.M."/>
        </authorList>
    </citation>
    <scope>NUCLEOTIDE SEQUENCE [LARGE SCALE GENOMIC DNA]</scope>
    <source>
        <strain evidence="1 2">PAMC 29467</strain>
        <plasmid evidence="1 2">unnamed2</plasmid>
    </source>
</reference>
<accession>A0ABY7LVE7</accession>
<sequence length="140" mass="16012">MIDRSTGDLIFFPSVRVCVGDQLETVASLALGEGHQVQDMGTGWTWLRTQNVRKESQYFSIGFAFYNNRLRQVHLVFSPTRLELSSSWDTWSESAERQRLGEYKQWVRDELGHEGRFPWGTVEVVYDAKGGSSGISLRYG</sequence>
<organism evidence="1 2">
    <name type="scientific">Hymenobacter canadensis</name>
    <dbReference type="NCBI Taxonomy" id="2999067"/>
    <lineage>
        <taxon>Bacteria</taxon>
        <taxon>Pseudomonadati</taxon>
        <taxon>Bacteroidota</taxon>
        <taxon>Cytophagia</taxon>
        <taxon>Cytophagales</taxon>
        <taxon>Hymenobacteraceae</taxon>
        <taxon>Hymenobacter</taxon>
    </lineage>
</organism>
<keyword evidence="2" id="KW-1185">Reference proteome</keyword>
<protein>
    <submittedName>
        <fullName evidence="1">Uncharacterized protein</fullName>
    </submittedName>
</protein>